<dbReference type="CDD" id="cd10917">
    <property type="entry name" value="CE4_NodB_like_6s_7s"/>
    <property type="match status" value="1"/>
</dbReference>
<organism evidence="5 6">
    <name type="scientific">Streptomyces kebangsaanensis</name>
    <dbReference type="NCBI Taxonomy" id="864058"/>
    <lineage>
        <taxon>Bacteria</taxon>
        <taxon>Bacillati</taxon>
        <taxon>Actinomycetota</taxon>
        <taxon>Actinomycetes</taxon>
        <taxon>Kitasatosporales</taxon>
        <taxon>Streptomycetaceae</taxon>
        <taxon>Streptomyces</taxon>
    </lineage>
</organism>
<evidence type="ECO:0000256" key="1">
    <source>
        <dbReference type="ARBA" id="ARBA00022723"/>
    </source>
</evidence>
<accession>A0ABW6KXI9</accession>
<dbReference type="SUPFAM" id="SSF88713">
    <property type="entry name" value="Glycoside hydrolase/deacetylase"/>
    <property type="match status" value="1"/>
</dbReference>
<keyword evidence="3" id="KW-0732">Signal</keyword>
<keyword evidence="6" id="KW-1185">Reference proteome</keyword>
<dbReference type="InterPro" id="IPR002509">
    <property type="entry name" value="NODB_dom"/>
</dbReference>
<reference evidence="5 6" key="1">
    <citation type="submission" date="2024-10" db="EMBL/GenBank/DDBJ databases">
        <title>The Natural Products Discovery Center: Release of the First 8490 Sequenced Strains for Exploring Actinobacteria Biosynthetic Diversity.</title>
        <authorList>
            <person name="Kalkreuter E."/>
            <person name="Kautsar S.A."/>
            <person name="Yang D."/>
            <person name="Bader C.D."/>
            <person name="Teijaro C.N."/>
            <person name="Fluegel L."/>
            <person name="Davis C.M."/>
            <person name="Simpson J.R."/>
            <person name="Lauterbach L."/>
            <person name="Steele A.D."/>
            <person name="Gui C."/>
            <person name="Meng S."/>
            <person name="Li G."/>
            <person name="Viehrig K."/>
            <person name="Ye F."/>
            <person name="Su P."/>
            <person name="Kiefer A.F."/>
            <person name="Nichols A."/>
            <person name="Cepeda A.J."/>
            <person name="Yan W."/>
            <person name="Fan B."/>
            <person name="Jiang Y."/>
            <person name="Adhikari A."/>
            <person name="Zheng C.-J."/>
            <person name="Schuster L."/>
            <person name="Cowan T.M."/>
            <person name="Smanski M.J."/>
            <person name="Chevrette M.G."/>
            <person name="De Carvalho L.P.S."/>
            <person name="Shen B."/>
        </authorList>
    </citation>
    <scope>NUCLEOTIDE SEQUENCE [LARGE SCALE GENOMIC DNA]</scope>
    <source>
        <strain evidence="5 6">NPDC007147</strain>
    </source>
</reference>
<dbReference type="PANTHER" id="PTHR10587">
    <property type="entry name" value="GLYCOSYL TRANSFERASE-RELATED"/>
    <property type="match status" value="1"/>
</dbReference>
<dbReference type="PROSITE" id="PS51257">
    <property type="entry name" value="PROKAR_LIPOPROTEIN"/>
    <property type="match status" value="1"/>
</dbReference>
<proteinExistence type="predicted"/>
<dbReference type="Pfam" id="PF01522">
    <property type="entry name" value="Polysacc_deac_1"/>
    <property type="match status" value="1"/>
</dbReference>
<gene>
    <name evidence="5" type="ORF">ACFYNZ_20895</name>
</gene>
<evidence type="ECO:0000313" key="5">
    <source>
        <dbReference type="EMBL" id="MFE9171917.1"/>
    </source>
</evidence>
<dbReference type="InterPro" id="IPR011330">
    <property type="entry name" value="Glyco_hydro/deAcase_b/a-brl"/>
</dbReference>
<dbReference type="Proteomes" id="UP001601197">
    <property type="component" value="Unassembled WGS sequence"/>
</dbReference>
<protein>
    <submittedName>
        <fullName evidence="5">Polysaccharide deacetylase family protein</fullName>
        <ecNumber evidence="5">3.-.-.-</ecNumber>
    </submittedName>
</protein>
<name>A0ABW6KXI9_9ACTN</name>
<dbReference type="PANTHER" id="PTHR10587:SF133">
    <property type="entry name" value="CHITIN DEACETYLASE 1-RELATED"/>
    <property type="match status" value="1"/>
</dbReference>
<dbReference type="InterPro" id="IPR050248">
    <property type="entry name" value="Polysacc_deacetylase_ArnD"/>
</dbReference>
<evidence type="ECO:0000256" key="2">
    <source>
        <dbReference type="ARBA" id="ARBA00022801"/>
    </source>
</evidence>
<evidence type="ECO:0000256" key="3">
    <source>
        <dbReference type="SAM" id="SignalP"/>
    </source>
</evidence>
<feature type="chain" id="PRO_5046519986" evidence="3">
    <location>
        <begin position="25"/>
        <end position="271"/>
    </location>
</feature>
<keyword evidence="1" id="KW-0479">Metal-binding</keyword>
<dbReference type="GO" id="GO:0016787">
    <property type="term" value="F:hydrolase activity"/>
    <property type="evidence" value="ECO:0007669"/>
    <property type="project" value="UniProtKB-KW"/>
</dbReference>
<comment type="caution">
    <text evidence="5">The sequence shown here is derived from an EMBL/GenBank/DDBJ whole genome shotgun (WGS) entry which is preliminary data.</text>
</comment>
<dbReference type="PROSITE" id="PS51677">
    <property type="entry name" value="NODB"/>
    <property type="match status" value="1"/>
</dbReference>
<dbReference type="Gene3D" id="3.20.20.370">
    <property type="entry name" value="Glycoside hydrolase/deacetylase"/>
    <property type="match status" value="1"/>
</dbReference>
<evidence type="ECO:0000313" key="6">
    <source>
        <dbReference type="Proteomes" id="UP001601197"/>
    </source>
</evidence>
<keyword evidence="2 5" id="KW-0378">Hydrolase</keyword>
<feature type="domain" description="NodB homology" evidence="4">
    <location>
        <begin position="69"/>
        <end position="253"/>
    </location>
</feature>
<feature type="signal peptide" evidence="3">
    <location>
        <begin position="1"/>
        <end position="24"/>
    </location>
</feature>
<dbReference type="EC" id="3.-.-.-" evidence="5"/>
<dbReference type="EMBL" id="JBIAFJ010000018">
    <property type="protein sequence ID" value="MFE9171917.1"/>
    <property type="molecule type" value="Genomic_DNA"/>
</dbReference>
<sequence>MRNATAATHRTRAPAALVTAAAMAFTLSGCDGNDVTPRAGTTQRTPSASGAAAGFARSADRSVDCRKAKCVALTFDDSPSVRTPRILDILRRYGAHATFFTLGENHVVRHPGTVRRMAAEGHEVETLTWSHRILTAISPADARKEITRGRDAVARVIGRRPVLLRPPQGRTSAAIAAICRQLGMAQVLWSADASDYRTTDSALITRRILARTGPGGIILLHDRVDPANRGYNGTVAAIPGIVSALEARGYTFVTVTQLLAPAKPRPGEVYE</sequence>
<dbReference type="RefSeq" id="WP_388349123.1">
    <property type="nucleotide sequence ID" value="NZ_JBIAFJ010000018.1"/>
</dbReference>
<evidence type="ECO:0000259" key="4">
    <source>
        <dbReference type="PROSITE" id="PS51677"/>
    </source>
</evidence>